<keyword evidence="4" id="KW-0067">ATP-binding</keyword>
<keyword evidence="7" id="KW-1185">Reference proteome</keyword>
<keyword evidence="1" id="KW-0547">Nucleotide-binding</keyword>
<evidence type="ECO:0000313" key="6">
    <source>
        <dbReference type="EMBL" id="NDO88498.1"/>
    </source>
</evidence>
<feature type="domain" description="UvrD-like helicase C-terminal" evidence="5">
    <location>
        <begin position="429"/>
        <end position="490"/>
    </location>
</feature>
<accession>A0ABX0B968</accession>
<evidence type="ECO:0000256" key="4">
    <source>
        <dbReference type="ARBA" id="ARBA00022840"/>
    </source>
</evidence>
<dbReference type="Gene3D" id="3.40.50.300">
    <property type="entry name" value="P-loop containing nucleotide triphosphate hydrolases"/>
    <property type="match status" value="2"/>
</dbReference>
<proteinExistence type="predicted"/>
<evidence type="ECO:0000259" key="5">
    <source>
        <dbReference type="Pfam" id="PF13361"/>
    </source>
</evidence>
<dbReference type="PANTHER" id="PTHR11070">
    <property type="entry name" value="UVRD / RECB / PCRA DNA HELICASE FAMILY MEMBER"/>
    <property type="match status" value="1"/>
</dbReference>
<dbReference type="Proteomes" id="UP000471672">
    <property type="component" value="Unassembled WGS sequence"/>
</dbReference>
<dbReference type="SUPFAM" id="SSF52540">
    <property type="entry name" value="P-loop containing nucleoside triphosphate hydrolases"/>
    <property type="match status" value="1"/>
</dbReference>
<evidence type="ECO:0000256" key="2">
    <source>
        <dbReference type="ARBA" id="ARBA00022801"/>
    </source>
</evidence>
<sequence length="519" mass="57309">MSSTEAMDAAAKALVAQGFETYRDDAGIRPQLLAHHPVKGVVALDYATDNGASVQLNRKLELLREEVPAIRRVAIERRVVDARAQATDRRTVSVTDARTGAWAAALRHRPIDDQVADGIRAAFAPTAEVPIPRRDNLSDRNAGARVKARLRLDADQAKAVEGATSEVGVVEGPPGSGKTIVLAARARKLARENPGWRIQFLCYNRMLVPYLRDLVSPYPNIEVSTFARFAASLDHRVDMRDPARAASDAARAVAALRLSPAVDAVMVDEAQDFWLPWLQVAIAAVRRGRGGVLLAGDSKQSLYRYESGIDELKSWLDDFEVFELDRAYRSTKQILEVTSALSDQSVVRGLATAFDGPPVDLIYSHDKAGQGDAVANDIAMLVKHEQVEYQNIGVLVTRKFLVGTVAEALKRRGIPFEVMWANKAGELDLRDPTVKVMTVHSAKGIDFDIVFLVGLENLPDGSSDEDVQQGRTGYVGMTRAKDRLVITYSRDNAYLERIRHVDMETLNRWMWPDDFVLEA</sequence>
<keyword evidence="3" id="KW-0347">Helicase</keyword>
<dbReference type="InterPro" id="IPR000212">
    <property type="entry name" value="DNA_helicase_UvrD/REP"/>
</dbReference>
<dbReference type="PANTHER" id="PTHR11070:SF2">
    <property type="entry name" value="ATP-DEPENDENT DNA HELICASE SRS2"/>
    <property type="match status" value="1"/>
</dbReference>
<dbReference type="InterPro" id="IPR027417">
    <property type="entry name" value="P-loop_NTPase"/>
</dbReference>
<protein>
    <submittedName>
        <fullName evidence="6">AAA family ATPase</fullName>
    </submittedName>
</protein>
<keyword evidence="2" id="KW-0378">Hydrolase</keyword>
<comment type="caution">
    <text evidence="6">The sequence shown here is derived from an EMBL/GenBank/DDBJ whole genome shotgun (WGS) entry which is preliminary data.</text>
</comment>
<dbReference type="Pfam" id="PF13361">
    <property type="entry name" value="UvrD_C"/>
    <property type="match status" value="1"/>
</dbReference>
<evidence type="ECO:0000313" key="7">
    <source>
        <dbReference type="Proteomes" id="UP000471672"/>
    </source>
</evidence>
<name>A0ABX0B968_9MICO</name>
<evidence type="ECO:0000256" key="1">
    <source>
        <dbReference type="ARBA" id="ARBA00022741"/>
    </source>
</evidence>
<dbReference type="RefSeq" id="WP_162289096.1">
    <property type="nucleotide sequence ID" value="NZ_JAAFAN010000007.1"/>
</dbReference>
<gene>
    <name evidence="6" type="ORF">GYH36_03275</name>
</gene>
<dbReference type="Pfam" id="PF13604">
    <property type="entry name" value="AAA_30"/>
    <property type="match status" value="1"/>
</dbReference>
<dbReference type="InterPro" id="IPR014017">
    <property type="entry name" value="DNA_helicase_UvrD-like_C"/>
</dbReference>
<evidence type="ECO:0000256" key="3">
    <source>
        <dbReference type="ARBA" id="ARBA00022806"/>
    </source>
</evidence>
<organism evidence="6 7">
    <name type="scientific">Cellulosimicrobium composti</name>
    <dbReference type="NCBI Taxonomy" id="2672572"/>
    <lineage>
        <taxon>Bacteria</taxon>
        <taxon>Bacillati</taxon>
        <taxon>Actinomycetota</taxon>
        <taxon>Actinomycetes</taxon>
        <taxon>Micrococcales</taxon>
        <taxon>Promicromonosporaceae</taxon>
        <taxon>Cellulosimicrobium</taxon>
    </lineage>
</organism>
<reference evidence="6 7" key="1">
    <citation type="journal article" date="2021" name="Arch. Microbiol.">
        <title>Cellulosimicrobium fucosivorans sp. nov., isolated from San Elijo Lagoon, contains a fucose metabolic pathway linked to carotenoid production.</title>
        <authorList>
            <person name="Aviles F.A."/>
            <person name="Kyndt J.A."/>
        </authorList>
    </citation>
    <scope>NUCLEOTIDE SEQUENCE [LARGE SCALE GENOMIC DNA]</scope>
    <source>
        <strain evidence="6 7">SE3</strain>
    </source>
</reference>
<dbReference type="EMBL" id="JAAFAN010000007">
    <property type="protein sequence ID" value="NDO88498.1"/>
    <property type="molecule type" value="Genomic_DNA"/>
</dbReference>